<evidence type="ECO:0000313" key="2">
    <source>
        <dbReference type="Proteomes" id="UP000197019"/>
    </source>
</evidence>
<evidence type="ECO:0000313" key="1">
    <source>
        <dbReference type="EMBL" id="ASF46002.1"/>
    </source>
</evidence>
<reference evidence="1 2" key="1">
    <citation type="submission" date="2017-06" db="EMBL/GenBank/DDBJ databases">
        <title>Genome Sequencing of the methanotroph Methylovulum psychrotolerants str. HV10-M2 isolated from a high-altitude environment.</title>
        <authorList>
            <person name="Mateos-Rivera A."/>
        </authorList>
    </citation>
    <scope>NUCLEOTIDE SEQUENCE [LARGE SCALE GENOMIC DNA]</scope>
    <source>
        <strain evidence="1 2">HV10_M2</strain>
    </source>
</reference>
<dbReference type="OrthoDB" id="3174978at2"/>
<dbReference type="RefSeq" id="WP_088618876.1">
    <property type="nucleotide sequence ID" value="NZ_CP022129.1"/>
</dbReference>
<gene>
    <name evidence="1" type="ORF">CEK71_07850</name>
</gene>
<evidence type="ECO:0008006" key="3">
    <source>
        <dbReference type="Google" id="ProtNLM"/>
    </source>
</evidence>
<dbReference type="EMBL" id="CP022129">
    <property type="protein sequence ID" value="ASF46002.1"/>
    <property type="molecule type" value="Genomic_DNA"/>
</dbReference>
<dbReference type="Pfam" id="PF07295">
    <property type="entry name" value="DUF1451"/>
    <property type="match status" value="1"/>
</dbReference>
<accession>A0A1Z4BXL0</accession>
<dbReference type="InterPro" id="IPR009912">
    <property type="entry name" value="DUF1451"/>
</dbReference>
<name>A0A1Z4BXL0_9GAMM</name>
<sequence length="161" mass="17934">MNKNNLINAYLDLMGHLYEVMDDTLHSFADSLDIAKEKISKVSDLTNEELDKVGHFLKRDVEHAAQGLAGDADNESLSEWFKFDVQLLENFTLDAFLGLADKTRIELAKLEQLATKHIYHSGDITSPGTFICDACGKEIAFKAASEIPECPACHSNTFVRI</sequence>
<proteinExistence type="predicted"/>
<organism evidence="1 2">
    <name type="scientific">Methylovulum psychrotolerans</name>
    <dbReference type="NCBI Taxonomy" id="1704499"/>
    <lineage>
        <taxon>Bacteria</taxon>
        <taxon>Pseudomonadati</taxon>
        <taxon>Pseudomonadota</taxon>
        <taxon>Gammaproteobacteria</taxon>
        <taxon>Methylococcales</taxon>
        <taxon>Methylococcaceae</taxon>
        <taxon>Methylovulum</taxon>
    </lineage>
</organism>
<keyword evidence="2" id="KW-1185">Reference proteome</keyword>
<dbReference type="AlphaFoldDB" id="A0A1Z4BXL0"/>
<protein>
    <recommendedName>
        <fullName evidence="3">Zinc ribbon-containing protein</fullName>
    </recommendedName>
</protein>
<dbReference type="KEGG" id="mpsy:CEK71_07850"/>
<dbReference type="Proteomes" id="UP000197019">
    <property type="component" value="Chromosome"/>
</dbReference>